<dbReference type="InterPro" id="IPR036640">
    <property type="entry name" value="ABC1_TM_sf"/>
</dbReference>
<reference evidence="12 13" key="1">
    <citation type="submission" date="2013-04" db="EMBL/GenBank/DDBJ databases">
        <title>The Genome Sequence of Treponema medium ATCC 700293.</title>
        <authorList>
            <consortium name="The Broad Institute Genomics Platform"/>
            <person name="Earl A."/>
            <person name="Ward D."/>
            <person name="Feldgarden M."/>
            <person name="Gevers D."/>
            <person name="Leonetti C."/>
            <person name="Blanton J.M."/>
            <person name="Dewhirst F.E."/>
            <person name="Izard J."/>
            <person name="Walker B."/>
            <person name="Young S."/>
            <person name="Zeng Q."/>
            <person name="Gargeya S."/>
            <person name="Fitzgerald M."/>
            <person name="Haas B."/>
            <person name="Abouelleil A."/>
            <person name="Allen A.W."/>
            <person name="Alvarado L."/>
            <person name="Arachchi H.M."/>
            <person name="Berlin A.M."/>
            <person name="Chapman S.B."/>
            <person name="Gainer-Dewar J."/>
            <person name="Goldberg J."/>
            <person name="Griggs A."/>
            <person name="Gujja S."/>
            <person name="Hansen M."/>
            <person name="Howarth C."/>
            <person name="Imamovic A."/>
            <person name="Ireland A."/>
            <person name="Larimer J."/>
            <person name="McCowan C."/>
            <person name="Murphy C."/>
            <person name="Pearson M."/>
            <person name="Poon T.W."/>
            <person name="Priest M."/>
            <person name="Roberts A."/>
            <person name="Saif S."/>
            <person name="Shea T."/>
            <person name="Sisk P."/>
            <person name="Sykes S."/>
            <person name="Wortman J."/>
            <person name="Nusbaum C."/>
            <person name="Birren B."/>
        </authorList>
    </citation>
    <scope>NUCLEOTIDE SEQUENCE [LARGE SCALE GENOMIC DNA]</scope>
    <source>
        <strain evidence="12 13">ATCC 700293</strain>
    </source>
</reference>
<dbReference type="InterPro" id="IPR011527">
    <property type="entry name" value="ABC1_TM_dom"/>
</dbReference>
<dbReference type="EMBL" id="ATFE01000019">
    <property type="protein sequence ID" value="EPF27611.1"/>
    <property type="molecule type" value="Genomic_DNA"/>
</dbReference>
<evidence type="ECO:0000256" key="9">
    <source>
        <dbReference type="SAM" id="Phobius"/>
    </source>
</evidence>
<dbReference type="Pfam" id="PF00005">
    <property type="entry name" value="ABC_tran"/>
    <property type="match status" value="1"/>
</dbReference>
<evidence type="ECO:0000256" key="4">
    <source>
        <dbReference type="ARBA" id="ARBA00022692"/>
    </source>
</evidence>
<dbReference type="Proteomes" id="UP000014634">
    <property type="component" value="Unassembled WGS sequence"/>
</dbReference>
<sequence length="579" mass="63842">MLKVIRKFFAFCGEENRRKFITSIRLNVIQALFEALKIPAIAVMIRALMNGTVDTKDILLSLGIMLISIAGSGLLKSKAVMLQTEGGYDTCAEKRVEIAEHLRYLQMGYFNANSLGQITSITTNIMESLENIAARVVMLVCDGLLTTSLIVIMLFFFDWRIACVLLCGFSLFLFANSRLRIASEKVSGKKIRADERLVEKVLEYLQGMTEVKAYRLTGVKSKELNEAISENSKINTDMEMTLVPRIALQSFIAKLTGVAMVAFSCAFYCAGSMDALNAVVMVISAFIIYTSLETAGQYSSLLRVVDMSVDRAQEILNTPQMDISGENITPAVRDITAQDIAFSYEKRKIIDGISLKIPEKTTTAIVGPSGGGKTTLVNLLARFWDVDGGSIMLGGRNVKDYDMDSLMANFSFVFQSVYLFHDTIANNIRFGQPGAPMEDVIAAAKKACCHDFISSLPHGYDTVVGEGGASLSGGEKQRISIARAMMKNAPVIFLDEATANVDPENENELMHAIQALTAEKTVIMIAHRLKTVERADQIIVVDHGKIVQHGTHAELMEQDGIYRNFIGERREAASWKVHK</sequence>
<dbReference type="Gene3D" id="3.40.50.300">
    <property type="entry name" value="P-loop containing nucleotide triphosphate hydrolases"/>
    <property type="match status" value="1"/>
</dbReference>
<feature type="domain" description="ABC transporter" evidence="10">
    <location>
        <begin position="335"/>
        <end position="568"/>
    </location>
</feature>
<evidence type="ECO:0000256" key="6">
    <source>
        <dbReference type="ARBA" id="ARBA00022840"/>
    </source>
</evidence>
<evidence type="ECO:0000313" key="12">
    <source>
        <dbReference type="EMBL" id="EPF27611.1"/>
    </source>
</evidence>
<evidence type="ECO:0008006" key="14">
    <source>
        <dbReference type="Google" id="ProtNLM"/>
    </source>
</evidence>
<keyword evidence="4 9" id="KW-0812">Transmembrane</keyword>
<dbReference type="SUPFAM" id="SSF90123">
    <property type="entry name" value="ABC transporter transmembrane region"/>
    <property type="match status" value="1"/>
</dbReference>
<protein>
    <recommendedName>
        <fullName evidence="14">ABC transporter ATP-binding protein</fullName>
    </recommendedName>
</protein>
<evidence type="ECO:0000256" key="5">
    <source>
        <dbReference type="ARBA" id="ARBA00022741"/>
    </source>
</evidence>
<dbReference type="SUPFAM" id="SSF52540">
    <property type="entry name" value="P-loop containing nucleoside triphosphate hydrolases"/>
    <property type="match status" value="1"/>
</dbReference>
<evidence type="ECO:0000256" key="1">
    <source>
        <dbReference type="ARBA" id="ARBA00004651"/>
    </source>
</evidence>
<dbReference type="InterPro" id="IPR027417">
    <property type="entry name" value="P-loop_NTPase"/>
</dbReference>
<dbReference type="PROSITE" id="PS50929">
    <property type="entry name" value="ABC_TM1F"/>
    <property type="match status" value="1"/>
</dbReference>
<keyword evidence="8 9" id="KW-0472">Membrane</keyword>
<dbReference type="GO" id="GO:0016887">
    <property type="term" value="F:ATP hydrolysis activity"/>
    <property type="evidence" value="ECO:0007669"/>
    <property type="project" value="InterPro"/>
</dbReference>
<comment type="subcellular location">
    <subcellularLocation>
        <location evidence="1">Cell membrane</location>
        <topology evidence="1">Multi-pass membrane protein</topology>
    </subcellularLocation>
</comment>
<proteinExistence type="predicted"/>
<dbReference type="Pfam" id="PF00664">
    <property type="entry name" value="ABC_membrane"/>
    <property type="match status" value="1"/>
</dbReference>
<evidence type="ECO:0000259" key="11">
    <source>
        <dbReference type="PROSITE" id="PS50929"/>
    </source>
</evidence>
<feature type="transmembrane region" description="Helical" evidence="9">
    <location>
        <begin position="132"/>
        <end position="153"/>
    </location>
</feature>
<dbReference type="GO" id="GO:0034040">
    <property type="term" value="F:ATPase-coupled lipid transmembrane transporter activity"/>
    <property type="evidence" value="ECO:0007669"/>
    <property type="project" value="TreeGrafter"/>
</dbReference>
<evidence type="ECO:0000259" key="10">
    <source>
        <dbReference type="PROSITE" id="PS50893"/>
    </source>
</evidence>
<dbReference type="AlphaFoldDB" id="A0AA87NSH4"/>
<dbReference type="GO" id="GO:0005886">
    <property type="term" value="C:plasma membrane"/>
    <property type="evidence" value="ECO:0007669"/>
    <property type="project" value="UniProtKB-SubCell"/>
</dbReference>
<feature type="domain" description="ABC transmembrane type-1" evidence="11">
    <location>
        <begin position="39"/>
        <end position="302"/>
    </location>
</feature>
<dbReference type="FunFam" id="3.40.50.300:FF:000221">
    <property type="entry name" value="Multidrug ABC transporter ATP-binding protein"/>
    <property type="match status" value="1"/>
</dbReference>
<comment type="caution">
    <text evidence="12">The sequence shown here is derived from an EMBL/GenBank/DDBJ whole genome shotgun (WGS) entry which is preliminary data.</text>
</comment>
<dbReference type="RefSeq" id="WP_016524284.1">
    <property type="nucleotide sequence ID" value="NZ_KE332517.1"/>
</dbReference>
<dbReference type="PANTHER" id="PTHR24221:SF397">
    <property type="entry name" value="ABC TRANSPORTER, ATP-BINDING TRANSMEMBRANE PROTEIN"/>
    <property type="match status" value="1"/>
</dbReference>
<feature type="transmembrane region" description="Helical" evidence="9">
    <location>
        <begin position="246"/>
        <end position="269"/>
    </location>
</feature>
<organism evidence="12 13">
    <name type="scientific">Treponema medium ATCC 700293</name>
    <dbReference type="NCBI Taxonomy" id="1125700"/>
    <lineage>
        <taxon>Bacteria</taxon>
        <taxon>Pseudomonadati</taxon>
        <taxon>Spirochaetota</taxon>
        <taxon>Spirochaetia</taxon>
        <taxon>Spirochaetales</taxon>
        <taxon>Treponemataceae</taxon>
        <taxon>Treponema</taxon>
    </lineage>
</organism>
<dbReference type="GO" id="GO:0140359">
    <property type="term" value="F:ABC-type transporter activity"/>
    <property type="evidence" value="ECO:0007669"/>
    <property type="project" value="InterPro"/>
</dbReference>
<evidence type="ECO:0000256" key="3">
    <source>
        <dbReference type="ARBA" id="ARBA00022475"/>
    </source>
</evidence>
<dbReference type="InterPro" id="IPR003593">
    <property type="entry name" value="AAA+_ATPase"/>
</dbReference>
<dbReference type="GO" id="GO:0005524">
    <property type="term" value="F:ATP binding"/>
    <property type="evidence" value="ECO:0007669"/>
    <property type="project" value="UniProtKB-KW"/>
</dbReference>
<evidence type="ECO:0000256" key="2">
    <source>
        <dbReference type="ARBA" id="ARBA00022448"/>
    </source>
</evidence>
<evidence type="ECO:0000256" key="8">
    <source>
        <dbReference type="ARBA" id="ARBA00023136"/>
    </source>
</evidence>
<keyword evidence="7 9" id="KW-1133">Transmembrane helix</keyword>
<dbReference type="PANTHER" id="PTHR24221">
    <property type="entry name" value="ATP-BINDING CASSETTE SUB-FAMILY B"/>
    <property type="match status" value="1"/>
</dbReference>
<evidence type="ECO:0000256" key="7">
    <source>
        <dbReference type="ARBA" id="ARBA00022989"/>
    </source>
</evidence>
<evidence type="ECO:0000313" key="13">
    <source>
        <dbReference type="Proteomes" id="UP000014634"/>
    </source>
</evidence>
<dbReference type="PROSITE" id="PS00211">
    <property type="entry name" value="ABC_TRANSPORTER_1"/>
    <property type="match status" value="1"/>
</dbReference>
<dbReference type="SMART" id="SM00382">
    <property type="entry name" value="AAA"/>
    <property type="match status" value="1"/>
</dbReference>
<dbReference type="PROSITE" id="PS50893">
    <property type="entry name" value="ABC_TRANSPORTER_2"/>
    <property type="match status" value="1"/>
</dbReference>
<dbReference type="InterPro" id="IPR017871">
    <property type="entry name" value="ABC_transporter-like_CS"/>
</dbReference>
<name>A0AA87NSH4_TREMD</name>
<gene>
    <name evidence="12" type="ORF">HMPREF9195_02363</name>
</gene>
<dbReference type="InterPro" id="IPR003439">
    <property type="entry name" value="ABC_transporter-like_ATP-bd"/>
</dbReference>
<dbReference type="Gene3D" id="1.20.1560.10">
    <property type="entry name" value="ABC transporter type 1, transmembrane domain"/>
    <property type="match status" value="1"/>
</dbReference>
<keyword evidence="6" id="KW-0067">ATP-binding</keyword>
<keyword evidence="2" id="KW-0813">Transport</keyword>
<feature type="transmembrane region" description="Helical" evidence="9">
    <location>
        <begin position="275"/>
        <end position="292"/>
    </location>
</feature>
<dbReference type="InterPro" id="IPR039421">
    <property type="entry name" value="Type_1_exporter"/>
</dbReference>
<keyword evidence="5" id="KW-0547">Nucleotide-binding</keyword>
<feature type="transmembrane region" description="Helical" evidence="9">
    <location>
        <begin position="58"/>
        <end position="75"/>
    </location>
</feature>
<keyword evidence="3" id="KW-1003">Cell membrane</keyword>
<feature type="transmembrane region" description="Helical" evidence="9">
    <location>
        <begin position="26"/>
        <end position="46"/>
    </location>
</feature>
<accession>A0AA87NSH4</accession>